<feature type="region of interest" description="Disordered" evidence="1">
    <location>
        <begin position="1105"/>
        <end position="1136"/>
    </location>
</feature>
<dbReference type="PROSITE" id="PS51257">
    <property type="entry name" value="PROKAR_LIPOPROTEIN"/>
    <property type="match status" value="1"/>
</dbReference>
<evidence type="ECO:0000313" key="3">
    <source>
        <dbReference type="EMBL" id="RDH90354.1"/>
    </source>
</evidence>
<dbReference type="EMBL" id="QFXD01000169">
    <property type="protein sequence ID" value="RDH90354.1"/>
    <property type="molecule type" value="Genomic_DNA"/>
</dbReference>
<keyword evidence="2" id="KW-0732">Signal</keyword>
<dbReference type="SUPFAM" id="SSF49313">
    <property type="entry name" value="Cadherin-like"/>
    <property type="match status" value="1"/>
</dbReference>
<dbReference type="Gene3D" id="2.60.40.10">
    <property type="entry name" value="Immunoglobulins"/>
    <property type="match status" value="1"/>
</dbReference>
<dbReference type="GO" id="GO:0016020">
    <property type="term" value="C:membrane"/>
    <property type="evidence" value="ECO:0007669"/>
    <property type="project" value="InterPro"/>
</dbReference>
<accession>A0A370DWR1</accession>
<name>A0A370DWR1_9GAMM</name>
<dbReference type="InterPro" id="IPR013783">
    <property type="entry name" value="Ig-like_fold"/>
</dbReference>
<feature type="signal peptide" evidence="2">
    <location>
        <begin position="1"/>
        <end position="31"/>
    </location>
</feature>
<comment type="caution">
    <text evidence="3">The sequence shown here is derived from an EMBL/GenBank/DDBJ whole genome shotgun (WGS) entry which is preliminary data.</text>
</comment>
<feature type="chain" id="PRO_5017043310" description="Dystroglycan-type cadherin-like domain-containing protein" evidence="2">
    <location>
        <begin position="32"/>
        <end position="1270"/>
    </location>
</feature>
<reference evidence="3 4" key="1">
    <citation type="journal article" date="2018" name="ISME J.">
        <title>Endosymbiont genomes yield clues of tubeworm success.</title>
        <authorList>
            <person name="Li Y."/>
            <person name="Liles M.R."/>
            <person name="Halanych K.M."/>
        </authorList>
    </citation>
    <scope>NUCLEOTIDE SEQUENCE [LARGE SCALE GENOMIC DNA]</scope>
    <source>
        <strain evidence="3">A1422</strain>
    </source>
</reference>
<dbReference type="AlphaFoldDB" id="A0A370DWR1"/>
<evidence type="ECO:0000256" key="1">
    <source>
        <dbReference type="SAM" id="MobiDB-lite"/>
    </source>
</evidence>
<evidence type="ECO:0000313" key="4">
    <source>
        <dbReference type="Proteomes" id="UP000255508"/>
    </source>
</evidence>
<evidence type="ECO:0000256" key="2">
    <source>
        <dbReference type="SAM" id="SignalP"/>
    </source>
</evidence>
<dbReference type="Proteomes" id="UP000255508">
    <property type="component" value="Unassembled WGS sequence"/>
</dbReference>
<protein>
    <recommendedName>
        <fullName evidence="5">Dystroglycan-type cadherin-like domain-containing protein</fullName>
    </recommendedName>
</protein>
<evidence type="ECO:0008006" key="5">
    <source>
        <dbReference type="Google" id="ProtNLM"/>
    </source>
</evidence>
<gene>
    <name evidence="3" type="ORF">DIZ79_09345</name>
</gene>
<dbReference type="Pfam" id="PF17963">
    <property type="entry name" value="Big_9"/>
    <property type="match status" value="1"/>
</dbReference>
<dbReference type="GO" id="GO:0005509">
    <property type="term" value="F:calcium ion binding"/>
    <property type="evidence" value="ECO:0007669"/>
    <property type="project" value="InterPro"/>
</dbReference>
<sequence>MSSQQTRKRSPLLFRAILLVASMALVLSGCGGGGGDEADPAPRGIGGGGVKGPLANAVATATLFDASQPPNADVNGTDTFTVQVDDGTGNTDTIDVTVNIAPVNDAPTIGGTAPDGEVGVAYSFTPTSDDTEGDTLTFTAANLPSWANIIGTTGEIAGTPDAAGVQIDITITVADDGVQSESADLGPFSITINPATAVDDLSGVYKLTETTTDIQRLESGTATCYDNELVGDVERMYITVSQTGINLIAMSADPFGGQPTGTVDSANDTFTLALSESYSENGWDFTESFILTDGTYDLVAGTFSGTITETETGVDTNNGVNNYDCSRTTNLTADFVYRHNGTEDYNGVYGIEYRGSDNIQAGDQDRGTIPVEIVINGNSFMPFVAGAHPNTVYSDVSFDPNTGFFAFTESFYDLDDLDGDGFVDDIQCSSTMIGGIFVRAPDDAGGLPVISLSAEGTDKEFNDQVNPAVCSDPGAIPDWSDDSWTEMYGKRLTTEDYTLRVTSAVSDGATEDLHIMGLLNPPMRTTTAGSMLRAEVYDATGTVLLCSRAYDQGGFRIVSRLPHADFDTEAFQDGFYSFASCDTNQNDMGTPLVDGGNYVVKIMDDMGTADGGVDDQMIVSQNAVAQLALPVADRISRRDVDLNGVVSSGTERDRVIGLYGFFNPYQAMTATFPGVPDADGYHFDFDSTESPERKRVSSSTPTVTIPAGVINEWDGPSELRVWSVHDDGPRRAVSWSRYLGVWAGMNGFFTVETNNLDLILGKFALQVISDGSNVTCVVPTFTGLSCNPLQPGESGFTANAIDWANNRVSLTLYDLENGGVPIPTTLTFTDSGNATVTMGASTGVARAVNPELMVRSQLTEGGLPRTVISFGNAPAVFLNADVSLLGGTFEGEGDSFALWDDTVTSDGNDYMDAVDAYLQFPFDDGKAQRVGSYASTRAHLVSVADTVTATFTNDRLGIGLPPMTFSLDYTVLDPTAVAVPVRADITVHLDDGTSFTGDTATSLASAHDLGAAAVTSVSWISTLPADTLWVVRARLSDPATGDAFKYGEFRSEPLGQATSLDLDFDGTDTWTWTAPPDIDLSLGVDELARLDLRTMDPARTMQGDTRSIFSTSSTGGDGGGGGAVLTPDSSGSTSGTVTLSGTDTAIFGTLLDTGFVGAFLATAVQPDHIIIVDSSSTLEVTADINNGFTIVVTDDSPGFKGISMAIVKDGTQYDYTCITPKPDTTTWTIDCGGVNSINFDIGNRTVIFSNTLVSNQDTGAILTIDGTLTW</sequence>
<feature type="compositionally biased region" description="Polar residues" evidence="1">
    <location>
        <begin position="1105"/>
        <end position="1114"/>
    </location>
</feature>
<dbReference type="InterPro" id="IPR015919">
    <property type="entry name" value="Cadherin-like_sf"/>
</dbReference>
<proteinExistence type="predicted"/>
<dbReference type="Pfam" id="PF05345">
    <property type="entry name" value="He_PIG"/>
    <property type="match status" value="1"/>
</dbReference>
<organism evidence="3 4">
    <name type="scientific">endosymbiont of Lamellibrachia luymesi</name>
    <dbReference type="NCBI Taxonomy" id="2200907"/>
    <lineage>
        <taxon>Bacteria</taxon>
        <taxon>Pseudomonadati</taxon>
        <taxon>Pseudomonadota</taxon>
        <taxon>Gammaproteobacteria</taxon>
        <taxon>sulfur-oxidizing symbionts</taxon>
    </lineage>
</organism>